<feature type="non-terminal residue" evidence="4">
    <location>
        <position position="1"/>
    </location>
</feature>
<accession>A0A6H5GS76</accession>
<evidence type="ECO:0000256" key="1">
    <source>
        <dbReference type="PROSITE-ProRule" id="PRU00135"/>
    </source>
</evidence>
<evidence type="ECO:0000313" key="4">
    <source>
        <dbReference type="EMBL" id="CAB0007092.1"/>
    </source>
</evidence>
<feature type="domain" description="N-terminal Ras-GEF" evidence="3">
    <location>
        <begin position="33"/>
        <end position="104"/>
    </location>
</feature>
<proteinExistence type="predicted"/>
<organism evidence="4 5">
    <name type="scientific">Nesidiocoris tenuis</name>
    <dbReference type="NCBI Taxonomy" id="355587"/>
    <lineage>
        <taxon>Eukaryota</taxon>
        <taxon>Metazoa</taxon>
        <taxon>Ecdysozoa</taxon>
        <taxon>Arthropoda</taxon>
        <taxon>Hexapoda</taxon>
        <taxon>Insecta</taxon>
        <taxon>Pterygota</taxon>
        <taxon>Neoptera</taxon>
        <taxon>Paraneoptera</taxon>
        <taxon>Hemiptera</taxon>
        <taxon>Heteroptera</taxon>
        <taxon>Panheteroptera</taxon>
        <taxon>Cimicomorpha</taxon>
        <taxon>Miridae</taxon>
        <taxon>Dicyphina</taxon>
        <taxon>Nesidiocoris</taxon>
    </lineage>
</organism>
<dbReference type="PROSITE" id="PS50212">
    <property type="entry name" value="RASGEF_NTER"/>
    <property type="match status" value="1"/>
</dbReference>
<keyword evidence="1" id="KW-0344">Guanine-nucleotide releasing factor</keyword>
<dbReference type="Gene3D" id="1.20.870.10">
    <property type="entry name" value="Son of sevenless (SoS) protein Chain: S domain 1"/>
    <property type="match status" value="1"/>
</dbReference>
<reference evidence="4 5" key="1">
    <citation type="submission" date="2020-02" db="EMBL/GenBank/DDBJ databases">
        <authorList>
            <person name="Ferguson B K."/>
        </authorList>
    </citation>
    <scope>NUCLEOTIDE SEQUENCE [LARGE SCALE GENOMIC DNA]</scope>
</reference>
<feature type="region of interest" description="Disordered" evidence="2">
    <location>
        <begin position="1"/>
        <end position="27"/>
    </location>
</feature>
<keyword evidence="5" id="KW-1185">Reference proteome</keyword>
<protein>
    <recommendedName>
        <fullName evidence="3">N-terminal Ras-GEF domain-containing protein</fullName>
    </recommendedName>
</protein>
<sequence>SLSQSTPPGVSNGSDVPSSQEAIPSQDNSMMFREGNLVSGRLDALIQHAVPTFDYYPDRAFLFAFLLTSRLFIKPHDLLRQIIALSDAQLKSKQSMHKASIIGF</sequence>
<gene>
    <name evidence="4" type="ORF">NTEN_LOCUS12474</name>
</gene>
<dbReference type="GO" id="GO:0005085">
    <property type="term" value="F:guanyl-nucleotide exchange factor activity"/>
    <property type="evidence" value="ECO:0007669"/>
    <property type="project" value="UniProtKB-KW"/>
</dbReference>
<evidence type="ECO:0000313" key="5">
    <source>
        <dbReference type="Proteomes" id="UP000479000"/>
    </source>
</evidence>
<dbReference type="InterPro" id="IPR023578">
    <property type="entry name" value="Ras_GEF_dom_sf"/>
</dbReference>
<dbReference type="Proteomes" id="UP000479000">
    <property type="component" value="Unassembled WGS sequence"/>
</dbReference>
<dbReference type="Pfam" id="PF00618">
    <property type="entry name" value="RasGEF_N"/>
    <property type="match status" value="1"/>
</dbReference>
<dbReference type="InterPro" id="IPR000651">
    <property type="entry name" value="Ras-like_Gua-exchang_fac_N"/>
</dbReference>
<evidence type="ECO:0000259" key="3">
    <source>
        <dbReference type="PROSITE" id="PS50212"/>
    </source>
</evidence>
<dbReference type="AlphaFoldDB" id="A0A6H5GS76"/>
<dbReference type="OrthoDB" id="20825at2759"/>
<evidence type="ECO:0000256" key="2">
    <source>
        <dbReference type="SAM" id="MobiDB-lite"/>
    </source>
</evidence>
<dbReference type="EMBL" id="CADCXU010018722">
    <property type="protein sequence ID" value="CAB0007092.1"/>
    <property type="molecule type" value="Genomic_DNA"/>
</dbReference>
<name>A0A6H5GS76_9HEMI</name>
<dbReference type="SUPFAM" id="SSF48366">
    <property type="entry name" value="Ras GEF"/>
    <property type="match status" value="1"/>
</dbReference>